<evidence type="ECO:0000313" key="3">
    <source>
        <dbReference type="Proteomes" id="UP000222542"/>
    </source>
</evidence>
<dbReference type="Proteomes" id="UP000222542">
    <property type="component" value="Unassembled WGS sequence"/>
</dbReference>
<dbReference type="EMBL" id="AYRZ02000012">
    <property type="protein sequence ID" value="PHT66478.1"/>
    <property type="molecule type" value="Genomic_DNA"/>
</dbReference>
<dbReference type="Gene3D" id="1.10.238.10">
    <property type="entry name" value="EF-hand"/>
    <property type="match status" value="1"/>
</dbReference>
<accession>A0A2G2Y9Q6</accession>
<evidence type="ECO:0000313" key="2">
    <source>
        <dbReference type="EMBL" id="PHT66478.1"/>
    </source>
</evidence>
<proteinExistence type="predicted"/>
<sequence length="112" mass="12735">MSSMVFLNTKPRTIEKPTSEELKSIFKKYDKTGDGISLTSEELKSIFKKYGKTGDGKLSRQELKMAACLWFTGFRSGRALQRADRNSDVYISENEINELVNYASKMGYQVTT</sequence>
<feature type="domain" description="EF-hand" evidence="1">
    <location>
        <begin position="17"/>
        <end position="53"/>
    </location>
</feature>
<dbReference type="GO" id="GO:0005509">
    <property type="term" value="F:calcium ion binding"/>
    <property type="evidence" value="ECO:0007669"/>
    <property type="project" value="InterPro"/>
</dbReference>
<reference evidence="2 3" key="2">
    <citation type="journal article" date="2017" name="Genome Biol.">
        <title>New reference genome sequences of hot pepper reveal the massive evolution of plant disease-resistance genes by retroduplication.</title>
        <authorList>
            <person name="Kim S."/>
            <person name="Park J."/>
            <person name="Yeom S.I."/>
            <person name="Kim Y.M."/>
            <person name="Seo E."/>
            <person name="Kim K.T."/>
            <person name="Kim M.S."/>
            <person name="Lee J.M."/>
            <person name="Cheong K."/>
            <person name="Shin H.S."/>
            <person name="Kim S.B."/>
            <person name="Han K."/>
            <person name="Lee J."/>
            <person name="Park M."/>
            <person name="Lee H.A."/>
            <person name="Lee H.Y."/>
            <person name="Lee Y."/>
            <person name="Oh S."/>
            <person name="Lee J.H."/>
            <person name="Choi E."/>
            <person name="Choi E."/>
            <person name="Lee S.E."/>
            <person name="Jeon J."/>
            <person name="Kim H."/>
            <person name="Choi G."/>
            <person name="Song H."/>
            <person name="Lee J."/>
            <person name="Lee S.C."/>
            <person name="Kwon J.K."/>
            <person name="Lee H.Y."/>
            <person name="Koo N."/>
            <person name="Hong Y."/>
            <person name="Kim R.W."/>
            <person name="Kang W.H."/>
            <person name="Huh J.H."/>
            <person name="Kang B.C."/>
            <person name="Yang T.J."/>
            <person name="Lee Y.H."/>
            <person name="Bennetzen J.L."/>
            <person name="Choi D."/>
        </authorList>
    </citation>
    <scope>NUCLEOTIDE SEQUENCE [LARGE SCALE GENOMIC DNA]</scope>
    <source>
        <strain evidence="3">cv. CM334</strain>
    </source>
</reference>
<reference evidence="2 3" key="1">
    <citation type="journal article" date="2014" name="Nat. Genet.">
        <title>Genome sequence of the hot pepper provides insights into the evolution of pungency in Capsicum species.</title>
        <authorList>
            <person name="Kim S."/>
            <person name="Park M."/>
            <person name="Yeom S.I."/>
            <person name="Kim Y.M."/>
            <person name="Lee J.M."/>
            <person name="Lee H.A."/>
            <person name="Seo E."/>
            <person name="Choi J."/>
            <person name="Cheong K."/>
            <person name="Kim K.T."/>
            <person name="Jung K."/>
            <person name="Lee G.W."/>
            <person name="Oh S.K."/>
            <person name="Bae C."/>
            <person name="Kim S.B."/>
            <person name="Lee H.Y."/>
            <person name="Kim S.Y."/>
            <person name="Kim M.S."/>
            <person name="Kang B.C."/>
            <person name="Jo Y.D."/>
            <person name="Yang H.B."/>
            <person name="Jeong H.J."/>
            <person name="Kang W.H."/>
            <person name="Kwon J.K."/>
            <person name="Shin C."/>
            <person name="Lim J.Y."/>
            <person name="Park J.H."/>
            <person name="Huh J.H."/>
            <person name="Kim J.S."/>
            <person name="Kim B.D."/>
            <person name="Cohen O."/>
            <person name="Paran I."/>
            <person name="Suh M.C."/>
            <person name="Lee S.B."/>
            <person name="Kim Y.K."/>
            <person name="Shin Y."/>
            <person name="Noh S.J."/>
            <person name="Park J."/>
            <person name="Seo Y.S."/>
            <person name="Kwon S.Y."/>
            <person name="Kim H.A."/>
            <person name="Park J.M."/>
            <person name="Kim H.J."/>
            <person name="Choi S.B."/>
            <person name="Bosland P.W."/>
            <person name="Reeves G."/>
            <person name="Jo S.H."/>
            <person name="Lee B.W."/>
            <person name="Cho H.T."/>
            <person name="Choi H.S."/>
            <person name="Lee M.S."/>
            <person name="Yu Y."/>
            <person name="Do Choi Y."/>
            <person name="Park B.S."/>
            <person name="van Deynze A."/>
            <person name="Ashrafi H."/>
            <person name="Hill T."/>
            <person name="Kim W.T."/>
            <person name="Pai H.S."/>
            <person name="Ahn H.K."/>
            <person name="Yeam I."/>
            <person name="Giovannoni J.J."/>
            <person name="Rose J.K."/>
            <person name="Sorensen I."/>
            <person name="Lee S.J."/>
            <person name="Kim R.W."/>
            <person name="Choi I.Y."/>
            <person name="Choi B.S."/>
            <person name="Lim J.S."/>
            <person name="Lee Y.H."/>
            <person name="Choi D."/>
        </authorList>
    </citation>
    <scope>NUCLEOTIDE SEQUENCE [LARGE SCALE GENOMIC DNA]</scope>
    <source>
        <strain evidence="3">cv. CM334</strain>
    </source>
</reference>
<organism evidence="2 3">
    <name type="scientific">Capsicum annuum</name>
    <name type="common">Capsicum pepper</name>
    <dbReference type="NCBI Taxonomy" id="4072"/>
    <lineage>
        <taxon>Eukaryota</taxon>
        <taxon>Viridiplantae</taxon>
        <taxon>Streptophyta</taxon>
        <taxon>Embryophyta</taxon>
        <taxon>Tracheophyta</taxon>
        <taxon>Spermatophyta</taxon>
        <taxon>Magnoliopsida</taxon>
        <taxon>eudicotyledons</taxon>
        <taxon>Gunneridae</taxon>
        <taxon>Pentapetalae</taxon>
        <taxon>asterids</taxon>
        <taxon>lamiids</taxon>
        <taxon>Solanales</taxon>
        <taxon>Solanaceae</taxon>
        <taxon>Solanoideae</taxon>
        <taxon>Capsiceae</taxon>
        <taxon>Capsicum</taxon>
    </lineage>
</organism>
<evidence type="ECO:0000259" key="1">
    <source>
        <dbReference type="PROSITE" id="PS50222"/>
    </source>
</evidence>
<dbReference type="InterPro" id="IPR011992">
    <property type="entry name" value="EF-hand-dom_pair"/>
</dbReference>
<dbReference type="SUPFAM" id="SSF47473">
    <property type="entry name" value="EF-hand"/>
    <property type="match status" value="1"/>
</dbReference>
<name>A0A2G2Y9Q6_CAPAN</name>
<comment type="caution">
    <text evidence="2">The sequence shown here is derived from an EMBL/GenBank/DDBJ whole genome shotgun (WGS) entry which is preliminary data.</text>
</comment>
<dbReference type="STRING" id="4072.A0A2G2Y9Q6"/>
<dbReference type="AlphaFoldDB" id="A0A2G2Y9Q6"/>
<dbReference type="InterPro" id="IPR002048">
    <property type="entry name" value="EF_hand_dom"/>
</dbReference>
<keyword evidence="3" id="KW-1185">Reference proteome</keyword>
<dbReference type="PROSITE" id="PS50222">
    <property type="entry name" value="EF_HAND_2"/>
    <property type="match status" value="1"/>
</dbReference>
<gene>
    <name evidence="2" type="ORF">T459_30903</name>
</gene>
<dbReference type="Gramene" id="PHT66478">
    <property type="protein sequence ID" value="PHT66478"/>
    <property type="gene ID" value="T459_30903"/>
</dbReference>
<dbReference type="Pfam" id="PF13202">
    <property type="entry name" value="EF-hand_5"/>
    <property type="match status" value="1"/>
</dbReference>
<dbReference type="CDD" id="cd00051">
    <property type="entry name" value="EFh"/>
    <property type="match status" value="1"/>
</dbReference>
<protein>
    <recommendedName>
        <fullName evidence="1">EF-hand domain-containing protein</fullName>
    </recommendedName>
</protein>